<evidence type="ECO:0008006" key="8">
    <source>
        <dbReference type="Google" id="ProtNLM"/>
    </source>
</evidence>
<evidence type="ECO:0000256" key="4">
    <source>
        <dbReference type="ARBA" id="ARBA00022927"/>
    </source>
</evidence>
<keyword evidence="5" id="KW-0539">Nucleus</keyword>
<comment type="caution">
    <text evidence="6">The sequence shown here is derived from an EMBL/GenBank/DDBJ whole genome shotgun (WGS) entry which is preliminary data.</text>
</comment>
<proteinExistence type="inferred from homology"/>
<organism evidence="6 7">
    <name type="scientific">Zalerion maritima</name>
    <dbReference type="NCBI Taxonomy" id="339359"/>
    <lineage>
        <taxon>Eukaryota</taxon>
        <taxon>Fungi</taxon>
        <taxon>Dikarya</taxon>
        <taxon>Ascomycota</taxon>
        <taxon>Pezizomycotina</taxon>
        <taxon>Sordariomycetes</taxon>
        <taxon>Lulworthiomycetidae</taxon>
        <taxon>Lulworthiales</taxon>
        <taxon>Lulworthiaceae</taxon>
        <taxon>Zalerion</taxon>
    </lineage>
</organism>
<dbReference type="Gene3D" id="1.25.10.10">
    <property type="entry name" value="Leucine-rich Repeat Variant"/>
    <property type="match status" value="1"/>
</dbReference>
<evidence type="ECO:0000256" key="3">
    <source>
        <dbReference type="ARBA" id="ARBA00022448"/>
    </source>
</evidence>
<dbReference type="Proteomes" id="UP001201980">
    <property type="component" value="Unassembled WGS sequence"/>
</dbReference>
<evidence type="ECO:0000256" key="5">
    <source>
        <dbReference type="ARBA" id="ARBA00023242"/>
    </source>
</evidence>
<accession>A0AAD5RPE0</accession>
<dbReference type="Pfam" id="PF24140">
    <property type="entry name" value="TPR_TNPO3_IPO13_3rd"/>
    <property type="match status" value="1"/>
</dbReference>
<dbReference type="EMBL" id="JAKWBI020000367">
    <property type="protein sequence ID" value="KAJ2895920.1"/>
    <property type="molecule type" value="Genomic_DNA"/>
</dbReference>
<evidence type="ECO:0000313" key="7">
    <source>
        <dbReference type="Proteomes" id="UP001201980"/>
    </source>
</evidence>
<reference evidence="6" key="1">
    <citation type="submission" date="2022-07" db="EMBL/GenBank/DDBJ databases">
        <title>Draft genome sequence of Zalerion maritima ATCC 34329, a (micro)plastics degrading marine fungus.</title>
        <authorList>
            <person name="Paco A."/>
            <person name="Goncalves M.F.M."/>
            <person name="Rocha-Santos T.A.P."/>
            <person name="Alves A."/>
        </authorList>
    </citation>
    <scope>NUCLEOTIDE SEQUENCE</scope>
    <source>
        <strain evidence="6">ATCC 34329</strain>
    </source>
</reference>
<evidence type="ECO:0000313" key="6">
    <source>
        <dbReference type="EMBL" id="KAJ2895920.1"/>
    </source>
</evidence>
<dbReference type="InterPro" id="IPR051345">
    <property type="entry name" value="Importin_beta-like_NTR"/>
</dbReference>
<keyword evidence="7" id="KW-1185">Reference proteome</keyword>
<dbReference type="InterPro" id="IPR011989">
    <property type="entry name" value="ARM-like"/>
</dbReference>
<keyword evidence="3" id="KW-0813">Transport</keyword>
<dbReference type="AlphaFoldDB" id="A0AAD5RPE0"/>
<dbReference type="InterPro" id="IPR016024">
    <property type="entry name" value="ARM-type_fold"/>
</dbReference>
<dbReference type="GO" id="GO:0005634">
    <property type="term" value="C:nucleus"/>
    <property type="evidence" value="ECO:0007669"/>
    <property type="project" value="UniProtKB-SubCell"/>
</dbReference>
<dbReference type="SUPFAM" id="SSF48371">
    <property type="entry name" value="ARM repeat"/>
    <property type="match status" value="1"/>
</dbReference>
<evidence type="ECO:0000256" key="1">
    <source>
        <dbReference type="ARBA" id="ARBA00004123"/>
    </source>
</evidence>
<dbReference type="GO" id="GO:0006606">
    <property type="term" value="P:protein import into nucleus"/>
    <property type="evidence" value="ECO:0007669"/>
    <property type="project" value="TreeGrafter"/>
</dbReference>
<dbReference type="PANTHER" id="PTHR12363:SF33">
    <property type="entry name" value="IMPORTIN-13"/>
    <property type="match status" value="1"/>
</dbReference>
<gene>
    <name evidence="6" type="ORF">MKZ38_006038</name>
</gene>
<keyword evidence="4" id="KW-0653">Protein transport</keyword>
<protein>
    <recommendedName>
        <fullName evidence="8">ARM repeat superfamily protein</fullName>
    </recommendedName>
</protein>
<dbReference type="InterPro" id="IPR057942">
    <property type="entry name" value="TPR_TNPO3_IPO13_3rd"/>
</dbReference>
<dbReference type="GO" id="GO:0005737">
    <property type="term" value="C:cytoplasm"/>
    <property type="evidence" value="ECO:0007669"/>
    <property type="project" value="TreeGrafter"/>
</dbReference>
<sequence>MDPIPHPQNLQEVEALIETLYSPGQNPARLSQIQEILQSLQKSAGGWKLAAGLLANQDDKIRFFGALTIVVKLNNESSTLSTQDAVEILQMLIEWLITALDQGSGAMALKKLCSALVTYFIHFSTSWHFCVRHLIYCLAEHKAASIKDIDGAPKTNEILGTLSPRAIQVALWFAGSLVEDANKTDINSPKYIPLHGRIVDNMPDLVTLLTHGMDTKSEHTSQEEALKCLQSWILYAQKTHHEGLVGPLRALVGPTILCLAEEHLYTVAVEVLSDTLTNYANFFIDEHYRQLFTLFESQWSREKYQLLLSGDEDFESVQFGLLMLSLGDAKMGDLLRNLTPQMQAFLDGLEGLLTIKGYPVLEDRVFVPAVDFWSTYAEDLSDSNYFDSSSHNPSKTAVQAATNRMMKVVGHCWRKIQFPPTQDFATWDSADRAAFGDARKDVGDILQSFYVIAGPLLVAKFVGAALDCLAKRSWYELEAAIYCISTMAEAEDERCDELLAKVFSSQLFNLLRDGTTEIPTKLRQTSLQLIERYSDFFERNSQYLASALNLLFMAVGDHILASSSSKTIHTLCSSCRTILTSEVTAFLNQYEKFASMPTLESIAEERIVGGITSIIQAIPDEDARLAAFGKIFSCIKAEAERAAKLANDHSLLDLRNPLMLRGYDPSEEKEGADSAPEVALYLALRALRCLGSAGRGMQAPSETVDLESAVQYPPEGTRLNALQDQIIGVISLLRKTFPKNGEVVEACCNIFKSGFCETDMGPFVLPPDVVVDFFLHHGYSTPRIGTVVSLAQSFTSSLKMGGQSYLGPVMAKLFPWIFELLIQLPEPGADVELAQNAIDFTSNLLSEGNIGRLMGVQPQSLLEFFFLFTLKVMESKEPLAKGAANTFWANFLQLRPTDATVKGSIHNVMEVLGPRLAQVLIQNIGGNCSRSEINSLCEPLKKFVVQDTRTQRWLEAALMDPAFPSHRVSPHEKSIFLKKIIGLRGAKATNQVVRDFWLACRGSSFAYVS</sequence>
<comment type="similarity">
    <text evidence="2">Belongs to the importin beta family.</text>
</comment>
<name>A0AAD5RPE0_9PEZI</name>
<dbReference type="PANTHER" id="PTHR12363">
    <property type="entry name" value="TRANSPORTIN 3 AND IMPORTIN 13"/>
    <property type="match status" value="1"/>
</dbReference>
<comment type="subcellular location">
    <subcellularLocation>
        <location evidence="1">Nucleus</location>
    </subcellularLocation>
</comment>
<evidence type="ECO:0000256" key="2">
    <source>
        <dbReference type="ARBA" id="ARBA00007991"/>
    </source>
</evidence>